<dbReference type="PROSITE" id="PS50822">
    <property type="entry name" value="PIWI"/>
    <property type="match status" value="1"/>
</dbReference>
<evidence type="ECO:0000313" key="2">
    <source>
        <dbReference type="EMBL" id="CAF5227203.1"/>
    </source>
</evidence>
<dbReference type="EMBL" id="CAJOBI010363353">
    <property type="protein sequence ID" value="CAF5227203.1"/>
    <property type="molecule type" value="Genomic_DNA"/>
</dbReference>
<comment type="caution">
    <text evidence="2">The sequence shown here is derived from an EMBL/GenBank/DDBJ whole genome shotgun (WGS) entry which is preliminary data.</text>
</comment>
<evidence type="ECO:0000313" key="3">
    <source>
        <dbReference type="Proteomes" id="UP000676336"/>
    </source>
</evidence>
<gene>
    <name evidence="2" type="ORF">SMN809_LOCUS85150</name>
</gene>
<sequence>MQLPNDRPETYLSALPEKIQKNTDLVLCVLPNNRKDRYDALKKYMCLDNPVPSQVRFYA</sequence>
<organism evidence="2 3">
    <name type="scientific">Rotaria magnacalcarata</name>
    <dbReference type="NCBI Taxonomy" id="392030"/>
    <lineage>
        <taxon>Eukaryota</taxon>
        <taxon>Metazoa</taxon>
        <taxon>Spiralia</taxon>
        <taxon>Gnathifera</taxon>
        <taxon>Rotifera</taxon>
        <taxon>Eurotatoria</taxon>
        <taxon>Bdelloidea</taxon>
        <taxon>Philodinida</taxon>
        <taxon>Philodinidae</taxon>
        <taxon>Rotaria</taxon>
    </lineage>
</organism>
<dbReference type="Gene3D" id="3.40.50.2300">
    <property type="match status" value="1"/>
</dbReference>
<dbReference type="SUPFAM" id="SSF53098">
    <property type="entry name" value="Ribonuclease H-like"/>
    <property type="match status" value="1"/>
</dbReference>
<name>A0A8S3KFB6_9BILA</name>
<proteinExistence type="predicted"/>
<reference evidence="2" key="1">
    <citation type="submission" date="2021-02" db="EMBL/GenBank/DDBJ databases">
        <authorList>
            <person name="Nowell W R."/>
        </authorList>
    </citation>
    <scope>NUCLEOTIDE SEQUENCE</scope>
</reference>
<dbReference type="InterPro" id="IPR012337">
    <property type="entry name" value="RNaseH-like_sf"/>
</dbReference>
<feature type="domain" description="Piwi" evidence="1">
    <location>
        <begin position="25"/>
        <end position="59"/>
    </location>
</feature>
<accession>A0A8S3KFB6</accession>
<protein>
    <recommendedName>
        <fullName evidence="1">Piwi domain-containing protein</fullName>
    </recommendedName>
</protein>
<dbReference type="GO" id="GO:0003676">
    <property type="term" value="F:nucleic acid binding"/>
    <property type="evidence" value="ECO:0007669"/>
    <property type="project" value="InterPro"/>
</dbReference>
<dbReference type="AlphaFoldDB" id="A0A8S3KFB6"/>
<feature type="non-terminal residue" evidence="2">
    <location>
        <position position="1"/>
    </location>
</feature>
<evidence type="ECO:0000259" key="1">
    <source>
        <dbReference type="PROSITE" id="PS50822"/>
    </source>
</evidence>
<dbReference type="Proteomes" id="UP000676336">
    <property type="component" value="Unassembled WGS sequence"/>
</dbReference>
<dbReference type="InterPro" id="IPR003165">
    <property type="entry name" value="Piwi"/>
</dbReference>